<feature type="compositionally biased region" description="Polar residues" evidence="1">
    <location>
        <begin position="1503"/>
        <end position="1512"/>
    </location>
</feature>
<accession>A0A979FS65</accession>
<feature type="region of interest" description="Disordered" evidence="1">
    <location>
        <begin position="1112"/>
        <end position="1145"/>
    </location>
</feature>
<evidence type="ECO:0000256" key="2">
    <source>
        <dbReference type="SAM" id="Phobius"/>
    </source>
</evidence>
<proteinExistence type="predicted"/>
<feature type="compositionally biased region" description="Basic and acidic residues" evidence="1">
    <location>
        <begin position="1621"/>
        <end position="1637"/>
    </location>
</feature>
<keyword evidence="2" id="KW-0812">Transmembrane</keyword>
<protein>
    <submittedName>
        <fullName evidence="4">Uncharacterized protein LOC125178690</fullName>
    </submittedName>
</protein>
<keyword evidence="2" id="KW-1133">Transmembrane helix</keyword>
<dbReference type="GeneID" id="125178690"/>
<feature type="compositionally biased region" description="Basic and acidic residues" evidence="1">
    <location>
        <begin position="1838"/>
        <end position="1855"/>
    </location>
</feature>
<name>A0A979FS65_HYAAZ</name>
<keyword evidence="3" id="KW-1185">Reference proteome</keyword>
<feature type="compositionally biased region" description="Low complexity" evidence="1">
    <location>
        <begin position="1409"/>
        <end position="1418"/>
    </location>
</feature>
<organism evidence="3 4">
    <name type="scientific">Hyalella azteca</name>
    <name type="common">Amphipod</name>
    <dbReference type="NCBI Taxonomy" id="294128"/>
    <lineage>
        <taxon>Eukaryota</taxon>
        <taxon>Metazoa</taxon>
        <taxon>Ecdysozoa</taxon>
        <taxon>Arthropoda</taxon>
        <taxon>Crustacea</taxon>
        <taxon>Multicrustacea</taxon>
        <taxon>Malacostraca</taxon>
        <taxon>Eumalacostraca</taxon>
        <taxon>Peracarida</taxon>
        <taxon>Amphipoda</taxon>
        <taxon>Senticaudata</taxon>
        <taxon>Talitrida</taxon>
        <taxon>Talitroidea</taxon>
        <taxon>Hyalellidae</taxon>
        <taxon>Hyalella</taxon>
    </lineage>
</organism>
<feature type="transmembrane region" description="Helical" evidence="2">
    <location>
        <begin position="167"/>
        <end position="189"/>
    </location>
</feature>
<evidence type="ECO:0000313" key="3">
    <source>
        <dbReference type="Proteomes" id="UP000694843"/>
    </source>
</evidence>
<feature type="region of interest" description="Disordered" evidence="1">
    <location>
        <begin position="242"/>
        <end position="264"/>
    </location>
</feature>
<feature type="region of interest" description="Disordered" evidence="1">
    <location>
        <begin position="1724"/>
        <end position="1856"/>
    </location>
</feature>
<feature type="compositionally biased region" description="Polar residues" evidence="1">
    <location>
        <begin position="1738"/>
        <end position="1749"/>
    </location>
</feature>
<keyword evidence="2" id="KW-0472">Membrane</keyword>
<feature type="compositionally biased region" description="Polar residues" evidence="1">
    <location>
        <begin position="1394"/>
        <end position="1404"/>
    </location>
</feature>
<feature type="region of interest" description="Disordered" evidence="1">
    <location>
        <begin position="1503"/>
        <end position="1531"/>
    </location>
</feature>
<feature type="region of interest" description="Disordered" evidence="1">
    <location>
        <begin position="1604"/>
        <end position="1637"/>
    </location>
</feature>
<feature type="region of interest" description="Disordered" evidence="1">
    <location>
        <begin position="1658"/>
        <end position="1677"/>
    </location>
</feature>
<reference evidence="4" key="1">
    <citation type="submission" date="2025-08" db="UniProtKB">
        <authorList>
            <consortium name="RefSeq"/>
        </authorList>
    </citation>
    <scope>IDENTIFICATION</scope>
    <source>
        <tissue evidence="4">Whole organism</tissue>
    </source>
</reference>
<evidence type="ECO:0000313" key="4">
    <source>
        <dbReference type="RefSeq" id="XP_047739005.1"/>
    </source>
</evidence>
<feature type="compositionally biased region" description="Polar residues" evidence="1">
    <location>
        <begin position="397"/>
        <end position="411"/>
    </location>
</feature>
<feature type="region of interest" description="Disordered" evidence="1">
    <location>
        <begin position="891"/>
        <end position="964"/>
    </location>
</feature>
<feature type="region of interest" description="Disordered" evidence="1">
    <location>
        <begin position="392"/>
        <end position="413"/>
    </location>
</feature>
<feature type="region of interest" description="Disordered" evidence="1">
    <location>
        <begin position="496"/>
        <end position="523"/>
    </location>
</feature>
<feature type="compositionally biased region" description="Polar residues" evidence="1">
    <location>
        <begin position="452"/>
        <end position="468"/>
    </location>
</feature>
<feature type="compositionally biased region" description="Polar residues" evidence="1">
    <location>
        <begin position="1457"/>
        <end position="1485"/>
    </location>
</feature>
<feature type="compositionally biased region" description="Polar residues" evidence="1">
    <location>
        <begin position="932"/>
        <end position="941"/>
    </location>
</feature>
<evidence type="ECO:0000256" key="1">
    <source>
        <dbReference type="SAM" id="MobiDB-lite"/>
    </source>
</evidence>
<feature type="region of interest" description="Disordered" evidence="1">
    <location>
        <begin position="1394"/>
        <end position="1424"/>
    </location>
</feature>
<feature type="compositionally biased region" description="Basic and acidic residues" evidence="1">
    <location>
        <begin position="1724"/>
        <end position="1737"/>
    </location>
</feature>
<sequence>MALPSSRRPRRGGTEVVGRCFPAAGASDNRNDDGPMSSISSARNLNDIPIKRSCNFSAESHAENTDNFCSNRTKSFNDKKSSCVYDSVQRVSNMRVSHPSTLTCGQNDGICGSGNASLRFDCNVNKKCGSASGELVRNISSGGVCYLVRTFVVRNERFANRNGRSSVPLKVVSTIYSSLFLFLLVLSFLDLSMSTDNQRRQLLGRSLNHLTNSAPKVPDKLVRLLKDSGVATNNVKKNRVKRFSTDSHSLGANETSSEGSERKSRGLTWGEYISKSSEAPATANFYTPTPAPSYFADHFHTEPFSWSHSAFQPDSVASNLHHSKTSAGLQGFNKFDTNARRLDLYEKSQTSEFIDPNTATQSPLTDNAVLDKLAHYLLYGSEETKKEFQGDGLADENLNSGLNSDRNSGAETSLGYDQHEVTNDNNHPDHQLVDPESAAYYDYSDGTDDDPWNSSAPRNNSSNHQDAQSMDMKKIIKDLSDLIDILPQHLEELSGEKQGENVSDQAPVIPNRKQNSNNDNFRHSDEYILPQNGANKNEKIGMTEEFLRDILKSKLSAISSTPAPQLSAHFQSPRIRPINFSSTTPRFSQDIFDSSTAGSLTSVKDLQKFFIKSTPAPLEKSYPIGIPSTTESPWRRSPPHTRDHIRAYFASSKPPLKEDNKVTLKAPLSPYMIGSSERTTQRPEIKWFTTTKQTYRRAGSSSSKFRESNSDSISPVIFTSKPIFTQKDEEFSTTTPVPSFQKPLSWTTGPSSFIETVTKRPSPYYNHNITSILNGIKSNFRANLVSTNSSHNETKQKAQKRTLDLLYHMFVDPTTDENGNRRNTLFEDVIKAIDNHIIGDVVALKEYSRSGAKGQSHFRENNGNFFKTLLESIGFDEPFMKSTAEAFSAVSSSSSSVGGGSRKPPRRPGSAQQPSGSRRATSGVHVDPATSARPTQSQVRSPSLKEHPSTTDNSGAAIGHPHVETLPSGNEFLLTDEFGEKQVITIEDIISSLSSLDEAELGDLLQANRRSDDDVERIIARQSAEVQTLNEYHPDTFKVNNLIILGPNGKSETIPFDQIASTPAEEYQLTTTPAPIVLAAQHLLGSHVPNEQSASNPTVQAAQHLFGFDRSVQTSESNDRRHSSHVFGPHSISSNVPSKGKVFPTQNSPHIPFIDTYSKENANVMAPTQAFASEDYNIDGSDGNAQNSGYNRPGVRPFYDDRQSLPSLSPNLQQIFSNEKEQAQRLPLGSSRLQTFSGEQEINKHQNTFKSSLLELEHQQKVHLEQKLALDLKLKHQIEQLKRLQTELAVLEGHPIDVPNEQRPDLFPLNSHVIHSEQKINSDPPISNEKFKPARKISVASIPLTQTLGGTGIHSMLNNQESSSKEINQILLKAISDLQSKEVGSSRIEASTFRTPTPLISTESELGPSHHASSSAYAESDHQVPGNKFVPRIKGIGNNENAFPNHDHHMSHINAHQYSQPSSLSSAFSTSQVHKPAFSPSNAQFQDPPDLSQIRLPTIRYSSENIGSNVNPSDFYGSKPHSGQPGSSFRDVSLRDYHVHDPYFGNDEDEEQITDTENAHEKEREVFASQMYEQVVKSLPKPIHFKKTTTTTTPSPAKPQLFGFDLPNIFPSPHSHSHAQPRNDVKEPENESKEELKWSDPLGLLGIYDYLPFSRKQRGEKKSAVKVTTPRPISPEKRLQEALQLGNVPPHVSKILMNQMKAKSTGMGSNEFVQQATRRQFDRVPEVRYRSVPERRSFATSRQGSQSRSQHAEPQRRTGSSKTYPSPKIRARKFGPPNQSSLASHAQLPTGYHPSYSDRPQSSHFGVFNSEDGHGSPYKYLEDDGHGSDYSSGLKSQSHNEYEDEHGHSHGHDSTEYDTYVVPLGQKGYVKEAQPLFDLSLLVHNVKVEQIGEENESFSFPKIGDPSKFVNIYRPPPHYKR</sequence>
<feature type="compositionally biased region" description="Polar residues" evidence="1">
    <location>
        <begin position="246"/>
        <end position="258"/>
    </location>
</feature>
<feature type="region of interest" description="Disordered" evidence="1">
    <location>
        <begin position="1"/>
        <end position="42"/>
    </location>
</feature>
<feature type="region of interest" description="Disordered" evidence="1">
    <location>
        <begin position="440"/>
        <end position="469"/>
    </location>
</feature>
<dbReference type="Proteomes" id="UP000694843">
    <property type="component" value="Unplaced"/>
</dbReference>
<feature type="region of interest" description="Disordered" evidence="1">
    <location>
        <begin position="1457"/>
        <end position="1490"/>
    </location>
</feature>
<dbReference type="KEGG" id="hazt:125178690"/>
<dbReference type="OrthoDB" id="10587014at2759"/>
<dbReference type="RefSeq" id="XP_047739005.1">
    <property type="nucleotide sequence ID" value="XM_047883049.1"/>
</dbReference>
<gene>
    <name evidence="4" type="primary">LOC125178690</name>
</gene>